<dbReference type="RefSeq" id="WP_157718557.1">
    <property type="nucleotide sequence ID" value="NZ_LT629748.1"/>
</dbReference>
<keyword evidence="1" id="KW-0812">Transmembrane</keyword>
<sequence>MIDNNSYSSTPRAWFTVSILLMAYVLSFIDLQVLNLLEAPIRVGLGISDTQVSLLMGLPLAIFYTIAGIPLGRVTDYVFQDDMAIRYSIFWIASVITIGAVVLLRMGIKPYREARETLAAWGERQEQTA</sequence>
<keyword evidence="1" id="KW-0472">Membrane</keyword>
<dbReference type="Proteomes" id="UP000243426">
    <property type="component" value="Chromosome I"/>
</dbReference>
<dbReference type="SUPFAM" id="SSF103473">
    <property type="entry name" value="MFS general substrate transporter"/>
    <property type="match status" value="1"/>
</dbReference>
<proteinExistence type="predicted"/>
<reference evidence="3" key="1">
    <citation type="submission" date="2016-10" db="EMBL/GenBank/DDBJ databases">
        <authorList>
            <person name="Varghese N."/>
            <person name="Submissions S."/>
        </authorList>
    </citation>
    <scope>NUCLEOTIDE SEQUENCE [LARGE SCALE GENOMIC DNA]</scope>
    <source>
        <strain evidence="3">2SM5</strain>
    </source>
</reference>
<keyword evidence="1" id="KW-1133">Transmembrane helix</keyword>
<name>A0A1H1NK66_9GAMM</name>
<accession>A0A1H1NK66</accession>
<dbReference type="AlphaFoldDB" id="A0A1H1NK66"/>
<feature type="transmembrane region" description="Helical" evidence="1">
    <location>
        <begin position="84"/>
        <end position="104"/>
    </location>
</feature>
<gene>
    <name evidence="2" type="ORF">SAMN05216198_0921</name>
</gene>
<keyword evidence="3" id="KW-1185">Reference proteome</keyword>
<dbReference type="InterPro" id="IPR036259">
    <property type="entry name" value="MFS_trans_sf"/>
</dbReference>
<dbReference type="Gene3D" id="1.20.1250.20">
    <property type="entry name" value="MFS general substrate transporter like domains"/>
    <property type="match status" value="1"/>
</dbReference>
<evidence type="ECO:0000313" key="3">
    <source>
        <dbReference type="Proteomes" id="UP000243426"/>
    </source>
</evidence>
<evidence type="ECO:0008006" key="4">
    <source>
        <dbReference type="Google" id="ProtNLM"/>
    </source>
</evidence>
<dbReference type="STRING" id="797277.SAMN05216198_0921"/>
<protein>
    <recommendedName>
        <fullName evidence="4">Major Facilitator Superfamily protein</fullName>
    </recommendedName>
</protein>
<evidence type="ECO:0000256" key="1">
    <source>
        <dbReference type="SAM" id="Phobius"/>
    </source>
</evidence>
<organism evidence="2 3">
    <name type="scientific">Halopseudomonas litoralis</name>
    <dbReference type="NCBI Taxonomy" id="797277"/>
    <lineage>
        <taxon>Bacteria</taxon>
        <taxon>Pseudomonadati</taxon>
        <taxon>Pseudomonadota</taxon>
        <taxon>Gammaproteobacteria</taxon>
        <taxon>Pseudomonadales</taxon>
        <taxon>Pseudomonadaceae</taxon>
        <taxon>Halopseudomonas</taxon>
    </lineage>
</organism>
<dbReference type="EMBL" id="LT629748">
    <property type="protein sequence ID" value="SDR98709.1"/>
    <property type="molecule type" value="Genomic_DNA"/>
</dbReference>
<dbReference type="OrthoDB" id="6057322at2"/>
<feature type="transmembrane region" description="Helical" evidence="1">
    <location>
        <begin position="12"/>
        <end position="31"/>
    </location>
</feature>
<feature type="transmembrane region" description="Helical" evidence="1">
    <location>
        <begin position="52"/>
        <end position="72"/>
    </location>
</feature>
<evidence type="ECO:0000313" key="2">
    <source>
        <dbReference type="EMBL" id="SDR98709.1"/>
    </source>
</evidence>